<dbReference type="GO" id="GO:0005737">
    <property type="term" value="C:cytoplasm"/>
    <property type="evidence" value="ECO:0007669"/>
    <property type="project" value="TreeGrafter"/>
</dbReference>
<feature type="compositionally biased region" description="Basic and acidic residues" evidence="4">
    <location>
        <begin position="169"/>
        <end position="183"/>
    </location>
</feature>
<dbReference type="PANTHER" id="PTHR45982">
    <property type="entry name" value="REGULATOR OF CHROMOSOME CONDENSATION"/>
    <property type="match status" value="1"/>
</dbReference>
<dbReference type="PROSITE" id="PS50012">
    <property type="entry name" value="RCC1_3"/>
    <property type="match status" value="7"/>
</dbReference>
<dbReference type="InterPro" id="IPR051553">
    <property type="entry name" value="Ran_GTPase-activating"/>
</dbReference>
<feature type="region of interest" description="Disordered" evidence="4">
    <location>
        <begin position="141"/>
        <end position="356"/>
    </location>
</feature>
<dbReference type="Pfam" id="PF25390">
    <property type="entry name" value="WD40_RLD"/>
    <property type="match status" value="1"/>
</dbReference>
<feature type="repeat" description="RCC1" evidence="3">
    <location>
        <begin position="366"/>
        <end position="423"/>
    </location>
</feature>
<dbReference type="InterPro" id="IPR058923">
    <property type="entry name" value="RCC1-like_dom"/>
</dbReference>
<feature type="repeat" description="RCC1" evidence="3">
    <location>
        <begin position="616"/>
        <end position="672"/>
    </location>
</feature>
<dbReference type="PROSITE" id="PS50948">
    <property type="entry name" value="PAN"/>
    <property type="match status" value="1"/>
</dbReference>
<feature type="signal peptide" evidence="5">
    <location>
        <begin position="1"/>
        <end position="19"/>
    </location>
</feature>
<evidence type="ECO:0000256" key="5">
    <source>
        <dbReference type="SAM" id="SignalP"/>
    </source>
</evidence>
<sequence>MLTRTAIAILATVVASVSAQDTPTCEAIGYDKGTNPAFIARTDAEVTGDIEACATLCASSEECRSFAFGDNTCLLYDVAVEGNVIEMDSSPYLFNDIECFDGLVVPEPPAEEEGPEEGEDVVSIFTDMRKRKETKTAISATPDRRRGLVSKNGCKIDAHSESGHALSRAGEDMSNPRDGEPKFKTGPGIFNLAKGKSGGDAEAKSPKGRLQDCYRGGQKSDDAKPKTVAKATKSTKSAPAKVTKASTTKTAATKAAATKSAPSKAPTKVSKTATTKTTKAAASKTAASKSATATKSKTATPKAKPAADKAASKKRKASPQQDEDEEDKENAVPVGRPTKRARAVKHEVAEPVEPAGPLNKAPAQVYDVFIFGTGENGELGLGPSKTEAVKPRRVPSMNPGEAGTFRVVDIYPGGMHTVALTKDNKIVTWGVNDNGALGRDTNWDGGLRDMSDGSDDDDSEIGDLNPKESTPTEIPASAFAKDAVFTQVAAGDSISLALTEDGLVYGWGTFTDSKGDKMFGIDEDGNEVDVQHTPALIPGLENIIQISCGANHALALDREGTVFAWGVGEQSQLGRRVASQRQRSKAFQPHAVANLEKKTKYIATGHFHSFAVDNHDNVWSWGLNGFGQTGYAKTAGKDNGAVSTPTKIVTLSGKKVISMGAGANHSVAITSDGKCLVWGSIDAGQLGVKFTDAQVKDSKLIRLDDREKPRICLLPTEVPTIDSATHVGCGTDHTIVLDSEGAAYATGFGTQGQLGLGSYDDIDVFQRIPAKEKKLIWAGCGGQFSIVAAPADS</sequence>
<dbReference type="PROSITE" id="PS00626">
    <property type="entry name" value="RCC1_2"/>
    <property type="match status" value="3"/>
</dbReference>
<keyword evidence="1" id="KW-0344">Guanine-nucleotide releasing factor</keyword>
<dbReference type="OrthoDB" id="61110at2759"/>
<keyword evidence="2" id="KW-0677">Repeat</keyword>
<protein>
    <recommendedName>
        <fullName evidence="6">Apple domain-containing protein</fullName>
    </recommendedName>
</protein>
<dbReference type="PROSITE" id="PS00625">
    <property type="entry name" value="RCC1_1"/>
    <property type="match status" value="1"/>
</dbReference>
<dbReference type="InterPro" id="IPR003609">
    <property type="entry name" value="Pan_app"/>
</dbReference>
<dbReference type="PRINTS" id="PR00633">
    <property type="entry name" value="RCCNDNSATION"/>
</dbReference>
<name>A0A9P1H3L5_9PEZI</name>
<evidence type="ECO:0000256" key="4">
    <source>
        <dbReference type="SAM" id="MobiDB-lite"/>
    </source>
</evidence>
<dbReference type="InterPro" id="IPR000408">
    <property type="entry name" value="Reg_chr_condens"/>
</dbReference>
<dbReference type="PANTHER" id="PTHR45982:SF1">
    <property type="entry name" value="REGULATOR OF CHROMOSOME CONDENSATION"/>
    <property type="match status" value="1"/>
</dbReference>
<feature type="chain" id="PRO_5040149326" description="Apple domain-containing protein" evidence="5">
    <location>
        <begin position="20"/>
        <end position="793"/>
    </location>
</feature>
<feature type="compositionally biased region" description="Basic and acidic residues" evidence="4">
    <location>
        <begin position="197"/>
        <end position="225"/>
    </location>
</feature>
<dbReference type="InterPro" id="IPR009091">
    <property type="entry name" value="RCC1/BLIP-II"/>
</dbReference>
<dbReference type="Pfam" id="PF00024">
    <property type="entry name" value="PAN_1"/>
    <property type="match status" value="1"/>
</dbReference>
<reference evidence="7" key="1">
    <citation type="submission" date="2022-11" db="EMBL/GenBank/DDBJ databases">
        <authorList>
            <person name="Scott C."/>
            <person name="Bruce N."/>
        </authorList>
    </citation>
    <scope>NUCLEOTIDE SEQUENCE</scope>
</reference>
<dbReference type="Gene3D" id="2.130.10.30">
    <property type="entry name" value="Regulator of chromosome condensation 1/beta-lactamase-inhibitor protein II"/>
    <property type="match status" value="1"/>
</dbReference>
<feature type="repeat" description="RCC1" evidence="3">
    <location>
        <begin position="424"/>
        <end position="501"/>
    </location>
</feature>
<dbReference type="GO" id="GO:0005085">
    <property type="term" value="F:guanyl-nucleotide exchange factor activity"/>
    <property type="evidence" value="ECO:0007669"/>
    <property type="project" value="TreeGrafter"/>
</dbReference>
<feature type="domain" description="Apple" evidence="6">
    <location>
        <begin position="25"/>
        <end position="99"/>
    </location>
</feature>
<keyword evidence="8" id="KW-1185">Reference proteome</keyword>
<evidence type="ECO:0000313" key="7">
    <source>
        <dbReference type="EMBL" id="CAI4214735.1"/>
    </source>
</evidence>
<feature type="compositionally biased region" description="Low complexity" evidence="4">
    <location>
        <begin position="226"/>
        <end position="304"/>
    </location>
</feature>
<feature type="repeat" description="RCC1" evidence="3">
    <location>
        <begin position="560"/>
        <end position="615"/>
    </location>
</feature>
<accession>A0A9P1H3L5</accession>
<feature type="compositionally biased region" description="Acidic residues" evidence="4">
    <location>
        <begin position="452"/>
        <end position="461"/>
    </location>
</feature>
<feature type="repeat" description="RCC1" evidence="3">
    <location>
        <begin position="502"/>
        <end position="559"/>
    </location>
</feature>
<feature type="repeat" description="RCC1" evidence="3">
    <location>
        <begin position="673"/>
        <end position="740"/>
    </location>
</feature>
<evidence type="ECO:0000313" key="8">
    <source>
        <dbReference type="Proteomes" id="UP000838763"/>
    </source>
</evidence>
<evidence type="ECO:0000256" key="1">
    <source>
        <dbReference type="ARBA" id="ARBA00022658"/>
    </source>
</evidence>
<evidence type="ECO:0000259" key="6">
    <source>
        <dbReference type="PROSITE" id="PS50948"/>
    </source>
</evidence>
<organism evidence="7 8">
    <name type="scientific">Parascedosporium putredinis</name>
    <dbReference type="NCBI Taxonomy" id="1442378"/>
    <lineage>
        <taxon>Eukaryota</taxon>
        <taxon>Fungi</taxon>
        <taxon>Dikarya</taxon>
        <taxon>Ascomycota</taxon>
        <taxon>Pezizomycotina</taxon>
        <taxon>Sordariomycetes</taxon>
        <taxon>Hypocreomycetidae</taxon>
        <taxon>Microascales</taxon>
        <taxon>Microascaceae</taxon>
        <taxon>Parascedosporium</taxon>
    </lineage>
</organism>
<evidence type="ECO:0000256" key="3">
    <source>
        <dbReference type="PROSITE-ProRule" id="PRU00235"/>
    </source>
</evidence>
<gene>
    <name evidence="7" type="ORF">PPNO1_LOCUS4466</name>
</gene>
<proteinExistence type="predicted"/>
<dbReference type="Proteomes" id="UP000838763">
    <property type="component" value="Unassembled WGS sequence"/>
</dbReference>
<feature type="repeat" description="RCC1" evidence="3">
    <location>
        <begin position="741"/>
        <end position="791"/>
    </location>
</feature>
<dbReference type="SUPFAM" id="SSF50985">
    <property type="entry name" value="RCC1/BLIP-II"/>
    <property type="match status" value="1"/>
</dbReference>
<keyword evidence="5" id="KW-0732">Signal</keyword>
<dbReference type="EMBL" id="CALLCH030000012">
    <property type="protein sequence ID" value="CAI4214735.1"/>
    <property type="molecule type" value="Genomic_DNA"/>
</dbReference>
<feature type="region of interest" description="Disordered" evidence="4">
    <location>
        <begin position="438"/>
        <end position="472"/>
    </location>
</feature>
<dbReference type="AlphaFoldDB" id="A0A9P1H3L5"/>
<comment type="caution">
    <text evidence="7">The sequence shown here is derived from an EMBL/GenBank/DDBJ whole genome shotgun (WGS) entry which is preliminary data.</text>
</comment>
<evidence type="ECO:0000256" key="2">
    <source>
        <dbReference type="ARBA" id="ARBA00022737"/>
    </source>
</evidence>